<keyword evidence="2" id="KW-0547">Nucleotide-binding</keyword>
<dbReference type="GO" id="GO:0007189">
    <property type="term" value="P:adenylate cyclase-activating G protein-coupled receptor signaling pathway"/>
    <property type="evidence" value="ECO:0007669"/>
    <property type="project" value="TreeGrafter"/>
</dbReference>
<evidence type="ECO:0000256" key="4">
    <source>
        <dbReference type="ARBA" id="ARBA00023134"/>
    </source>
</evidence>
<dbReference type="InterPro" id="IPR001019">
    <property type="entry name" value="Gprotein_alpha_su"/>
</dbReference>
<dbReference type="GO" id="GO:0003924">
    <property type="term" value="F:GTPase activity"/>
    <property type="evidence" value="ECO:0007669"/>
    <property type="project" value="InterPro"/>
</dbReference>
<dbReference type="PANTHER" id="PTHR10218:SF369">
    <property type="entry name" value="GUANINE NUCLEOTIDE-BINDING PROTEIN ALPHA-2 SUBUNIT"/>
    <property type="match status" value="1"/>
</dbReference>
<dbReference type="GO" id="GO:0001664">
    <property type="term" value="F:G protein-coupled receptor binding"/>
    <property type="evidence" value="ECO:0007669"/>
    <property type="project" value="TreeGrafter"/>
</dbReference>
<evidence type="ECO:0000256" key="1">
    <source>
        <dbReference type="ARBA" id="ARBA00022723"/>
    </source>
</evidence>
<dbReference type="PROSITE" id="PS51882">
    <property type="entry name" value="G_ALPHA"/>
    <property type="match status" value="1"/>
</dbReference>
<comment type="caution">
    <text evidence="6">The sequence shown here is derived from an EMBL/GenBank/DDBJ whole genome shotgun (WGS) entry which is preliminary data.</text>
</comment>
<evidence type="ECO:0000256" key="5">
    <source>
        <dbReference type="ARBA" id="ARBA00023224"/>
    </source>
</evidence>
<gene>
    <name evidence="6" type="ORF">MSAN_02397300</name>
</gene>
<dbReference type="GO" id="GO:0005834">
    <property type="term" value="C:heterotrimeric G-protein complex"/>
    <property type="evidence" value="ECO:0007669"/>
    <property type="project" value="TreeGrafter"/>
</dbReference>
<dbReference type="FunFam" id="3.40.50.300:FF:000692">
    <property type="entry name" value="Guanine nucleotide-binding protein subunit alpha"/>
    <property type="match status" value="1"/>
</dbReference>
<keyword evidence="4" id="KW-0342">GTP-binding</keyword>
<dbReference type="Proteomes" id="UP000623467">
    <property type="component" value="Unassembled WGS sequence"/>
</dbReference>
<evidence type="ECO:0000313" key="7">
    <source>
        <dbReference type="Proteomes" id="UP000623467"/>
    </source>
</evidence>
<evidence type="ECO:0000256" key="2">
    <source>
        <dbReference type="ARBA" id="ARBA00022741"/>
    </source>
</evidence>
<dbReference type="AlphaFoldDB" id="A0A8H6X411"/>
<organism evidence="6 7">
    <name type="scientific">Mycena sanguinolenta</name>
    <dbReference type="NCBI Taxonomy" id="230812"/>
    <lineage>
        <taxon>Eukaryota</taxon>
        <taxon>Fungi</taxon>
        <taxon>Dikarya</taxon>
        <taxon>Basidiomycota</taxon>
        <taxon>Agaricomycotina</taxon>
        <taxon>Agaricomycetes</taxon>
        <taxon>Agaricomycetidae</taxon>
        <taxon>Agaricales</taxon>
        <taxon>Marasmiineae</taxon>
        <taxon>Mycenaceae</taxon>
        <taxon>Mycena</taxon>
    </lineage>
</organism>
<keyword evidence="1" id="KW-0479">Metal-binding</keyword>
<evidence type="ECO:0000256" key="3">
    <source>
        <dbReference type="ARBA" id="ARBA00022842"/>
    </source>
</evidence>
<dbReference type="EMBL" id="JACAZH010000050">
    <property type="protein sequence ID" value="KAF7333953.1"/>
    <property type="molecule type" value="Genomic_DNA"/>
</dbReference>
<dbReference type="SMART" id="SM00275">
    <property type="entry name" value="G_alpha"/>
    <property type="match status" value="1"/>
</dbReference>
<accession>A0A8H6X411</accession>
<keyword evidence="3" id="KW-0460">Magnesium</keyword>
<name>A0A8H6X411_9AGAR</name>
<dbReference type="GO" id="GO:0005737">
    <property type="term" value="C:cytoplasm"/>
    <property type="evidence" value="ECO:0007669"/>
    <property type="project" value="TreeGrafter"/>
</dbReference>
<dbReference type="InterPro" id="IPR027417">
    <property type="entry name" value="P-loop_NTPase"/>
</dbReference>
<dbReference type="GO" id="GO:0031683">
    <property type="term" value="F:G-protein beta/gamma-subunit complex binding"/>
    <property type="evidence" value="ECO:0007669"/>
    <property type="project" value="InterPro"/>
</dbReference>
<sequence length="142" mass="16181">MRESIIFDNIVNSRWSMRTSIILFLTEIKVFRAKIHRIPLSAYFPEYIGSLDINNATQFILWRFMQANRAKLSVYPHLAHTTDTANMRLVFAAVKETILQNALKDSKVLGTRCPGPWAFPCFGRAGRSFLVPHSLAHESDVG</sequence>
<dbReference type="GO" id="GO:0046872">
    <property type="term" value="F:metal ion binding"/>
    <property type="evidence" value="ECO:0007669"/>
    <property type="project" value="UniProtKB-KW"/>
</dbReference>
<dbReference type="SUPFAM" id="SSF52540">
    <property type="entry name" value="P-loop containing nucleoside triphosphate hydrolases"/>
    <property type="match status" value="1"/>
</dbReference>
<dbReference type="Gene3D" id="3.40.50.300">
    <property type="entry name" value="P-loop containing nucleotide triphosphate hydrolases"/>
    <property type="match status" value="1"/>
</dbReference>
<keyword evidence="5" id="KW-0807">Transducer</keyword>
<dbReference type="GO" id="GO:0005525">
    <property type="term" value="F:GTP binding"/>
    <property type="evidence" value="ECO:0007669"/>
    <property type="project" value="UniProtKB-KW"/>
</dbReference>
<dbReference type="PANTHER" id="PTHR10218">
    <property type="entry name" value="GTP-BINDING PROTEIN ALPHA SUBUNIT"/>
    <property type="match status" value="1"/>
</dbReference>
<keyword evidence="7" id="KW-1185">Reference proteome</keyword>
<dbReference type="OrthoDB" id="5817230at2759"/>
<reference evidence="6" key="1">
    <citation type="submission" date="2020-05" db="EMBL/GenBank/DDBJ databases">
        <title>Mycena genomes resolve the evolution of fungal bioluminescence.</title>
        <authorList>
            <person name="Tsai I.J."/>
        </authorList>
    </citation>
    <scope>NUCLEOTIDE SEQUENCE</scope>
    <source>
        <strain evidence="6">160909Yilan</strain>
    </source>
</reference>
<dbReference type="Pfam" id="PF00503">
    <property type="entry name" value="G-alpha"/>
    <property type="match status" value="1"/>
</dbReference>
<proteinExistence type="predicted"/>
<evidence type="ECO:0000313" key="6">
    <source>
        <dbReference type="EMBL" id="KAF7333953.1"/>
    </source>
</evidence>
<protein>
    <submittedName>
        <fullName evidence="6">Uncharacterized protein</fullName>
    </submittedName>
</protein>